<feature type="transmembrane region" description="Helical" evidence="1">
    <location>
        <begin position="290"/>
        <end position="310"/>
    </location>
</feature>
<name>A0A1H6L5W7_9FLAO</name>
<keyword evidence="1" id="KW-1133">Transmembrane helix</keyword>
<evidence type="ECO:0008006" key="4">
    <source>
        <dbReference type="Google" id="ProtNLM"/>
    </source>
</evidence>
<feature type="transmembrane region" description="Helical" evidence="1">
    <location>
        <begin position="250"/>
        <end position="283"/>
    </location>
</feature>
<reference evidence="3" key="1">
    <citation type="submission" date="2016-10" db="EMBL/GenBank/DDBJ databases">
        <authorList>
            <person name="Varghese N."/>
            <person name="Submissions S."/>
        </authorList>
    </citation>
    <scope>NUCLEOTIDE SEQUENCE [LARGE SCALE GENOMIC DNA]</scope>
    <source>
        <strain evidence="3">DSM 19326</strain>
    </source>
</reference>
<feature type="transmembrane region" description="Helical" evidence="1">
    <location>
        <begin position="58"/>
        <end position="78"/>
    </location>
</feature>
<sequence>MERNRLWIDVKGFPWLPFFVSIAIWILLAGANFYYQSHGGYTGTGILFPISVIYPNQFLWSGFVFAFLFLTLGLLGFLYAQKMNVFFLFLVAIGLVLLGNLSQGDFDISFLQPFYLKGRQYYTDALNITDSSVWLRDFADNLDQFQMHTKTHPPFVTLLHFWILNLSNIETLAIVFFAIGCLSFPLFYNILVFLGFEETRRKWMLLLFAVVPSVNIYLLVSIDALVLTSTLLFLLGMARIYQQHKIDSASFFLITIGLILTNLLTFSGLFLFALLGFVSLYFLVKGQWSFVWLSLMSAIIFVMTFVLIYATTGYNQLETFLLASHSENPDGFRLFHQPLVYLMTRLEDICEIFLFLSFGFLAVFFSKKEGTEVFEDNYINILFFSAVASLSAMLLTGAYGTGETARACLFMVPYFLILLKNIDSGQFRCLFFLCLLQTFGMQMIGNYYW</sequence>
<dbReference type="RefSeq" id="WP_089770536.1">
    <property type="nucleotide sequence ID" value="NZ_FNWX01000033.1"/>
</dbReference>
<proteinExistence type="predicted"/>
<accession>A0A1H6L5W7</accession>
<organism evidence="2 3">
    <name type="scientific">Epilithonimonas hominis</name>
    <dbReference type="NCBI Taxonomy" id="420404"/>
    <lineage>
        <taxon>Bacteria</taxon>
        <taxon>Pseudomonadati</taxon>
        <taxon>Bacteroidota</taxon>
        <taxon>Flavobacteriia</taxon>
        <taxon>Flavobacteriales</taxon>
        <taxon>Weeksellaceae</taxon>
        <taxon>Chryseobacterium group</taxon>
        <taxon>Epilithonimonas</taxon>
    </lineage>
</organism>
<feature type="transmembrane region" description="Helical" evidence="1">
    <location>
        <begin position="378"/>
        <end position="398"/>
    </location>
</feature>
<feature type="transmembrane region" description="Helical" evidence="1">
    <location>
        <begin position="12"/>
        <end position="35"/>
    </location>
</feature>
<dbReference type="AlphaFoldDB" id="A0A1H6L5W7"/>
<gene>
    <name evidence="2" type="ORF">SAMN05421793_1334</name>
</gene>
<dbReference type="STRING" id="420404.SAMN05421793_1334"/>
<evidence type="ECO:0000256" key="1">
    <source>
        <dbReference type="SAM" id="Phobius"/>
    </source>
</evidence>
<feature type="transmembrane region" description="Helical" evidence="1">
    <location>
        <begin position="172"/>
        <end position="193"/>
    </location>
</feature>
<dbReference type="EMBL" id="FNWX01000033">
    <property type="protein sequence ID" value="SEH80588.1"/>
    <property type="molecule type" value="Genomic_DNA"/>
</dbReference>
<dbReference type="Proteomes" id="UP000198555">
    <property type="component" value="Unassembled WGS sequence"/>
</dbReference>
<keyword evidence="1" id="KW-0472">Membrane</keyword>
<evidence type="ECO:0000313" key="3">
    <source>
        <dbReference type="Proteomes" id="UP000198555"/>
    </source>
</evidence>
<feature type="transmembrane region" description="Helical" evidence="1">
    <location>
        <begin position="85"/>
        <end position="102"/>
    </location>
</feature>
<feature type="transmembrane region" description="Helical" evidence="1">
    <location>
        <begin position="205"/>
        <end position="238"/>
    </location>
</feature>
<keyword evidence="1" id="KW-0812">Transmembrane</keyword>
<evidence type="ECO:0000313" key="2">
    <source>
        <dbReference type="EMBL" id="SEH80588.1"/>
    </source>
</evidence>
<protein>
    <recommendedName>
        <fullName evidence="4">Glycosyltransferase RgtA/B/C/D-like domain-containing protein</fullName>
    </recommendedName>
</protein>
<feature type="transmembrane region" description="Helical" evidence="1">
    <location>
        <begin position="349"/>
        <end position="366"/>
    </location>
</feature>
<keyword evidence="3" id="KW-1185">Reference proteome</keyword>